<gene>
    <name evidence="1" type="ORF">J9260_11720</name>
</gene>
<proteinExistence type="predicted"/>
<evidence type="ECO:0000313" key="1">
    <source>
        <dbReference type="EMBL" id="QTR52396.1"/>
    </source>
</evidence>
<dbReference type="AlphaFoldDB" id="A0A975F7F9"/>
<name>A0A975F7F9_9GAMM</name>
<dbReference type="InterPro" id="IPR025968">
    <property type="entry name" value="YwqJ_deaminase"/>
</dbReference>
<sequence length="210" mass="21309">MESAKARMAFVRPLVEAIIPDIQGIGDNAAKAQQSWNNGQYLSATEHAGVVLVGMAENLPALKAAKAAGKVDNLLPTHIPDATTRAVQSAGSAKAAADIAQQAGRASGAAAELRVNGQVFTDVSTGGAARDLHPSVKSGLDQVPLSQRAPWHGHCAEAGCVSQALEAGVNPAGGTSKAVNIGTSGKGHGTPKPACTSCQHLLDQFGVKHD</sequence>
<accession>A0A975F7F9</accession>
<dbReference type="RefSeq" id="WP_210217945.1">
    <property type="nucleotide sequence ID" value="NZ_CP072793.1"/>
</dbReference>
<protein>
    <recommendedName>
        <fullName evidence="3">YwqJ-like deaminase</fullName>
    </recommendedName>
</protein>
<keyword evidence="2" id="KW-1185">Reference proteome</keyword>
<evidence type="ECO:0000313" key="2">
    <source>
        <dbReference type="Proteomes" id="UP000672009"/>
    </source>
</evidence>
<organism evidence="1 2">
    <name type="scientific">Thiothrix unzii</name>
    <dbReference type="NCBI Taxonomy" id="111769"/>
    <lineage>
        <taxon>Bacteria</taxon>
        <taxon>Pseudomonadati</taxon>
        <taxon>Pseudomonadota</taxon>
        <taxon>Gammaproteobacteria</taxon>
        <taxon>Thiotrichales</taxon>
        <taxon>Thiotrichaceae</taxon>
        <taxon>Thiothrix</taxon>
    </lineage>
</organism>
<dbReference type="Pfam" id="PF14431">
    <property type="entry name" value="YwqJ-deaminase"/>
    <property type="match status" value="1"/>
</dbReference>
<reference evidence="1" key="1">
    <citation type="submission" date="2021-04" db="EMBL/GenBank/DDBJ databases">
        <title>Genomics, taxonomy and metabolism of representatives of sulfur bacteria of the genus Thiothrix: Thiothrix fructosivorans QT, Thiothrix unzii A1T and three new species, Thiothrix subterranea sp. nov., Thiothrix litoralis sp. nov. and 'Candidatus Thiothrix anitrata' sp. nov.</title>
        <authorList>
            <person name="Ravin N.V."/>
            <person name="Smolyakov D."/>
            <person name="Rudenko T.S."/>
            <person name="Mardanov A.V."/>
            <person name="Beletsky A.V."/>
            <person name="Markov N.D."/>
            <person name="Fomenkov A.I."/>
            <person name="Roberts R.J."/>
            <person name="Karnachuk O.V."/>
            <person name="Novikov A."/>
            <person name="Grabovich M.Y."/>
        </authorList>
    </citation>
    <scope>NUCLEOTIDE SEQUENCE</scope>
    <source>
        <strain evidence="1">A1</strain>
    </source>
</reference>
<dbReference type="EMBL" id="CP072793">
    <property type="protein sequence ID" value="QTR52396.1"/>
    <property type="molecule type" value="Genomic_DNA"/>
</dbReference>
<dbReference type="KEGG" id="tun:J9260_11720"/>
<evidence type="ECO:0008006" key="3">
    <source>
        <dbReference type="Google" id="ProtNLM"/>
    </source>
</evidence>
<dbReference type="Proteomes" id="UP000672009">
    <property type="component" value="Chromosome"/>
</dbReference>